<dbReference type="RefSeq" id="WP_111904604.1">
    <property type="nucleotide sequence ID" value="NZ_QLNP01000090.1"/>
</dbReference>
<dbReference type="InterPro" id="IPR016161">
    <property type="entry name" value="Ald_DH/histidinol_DH"/>
</dbReference>
<dbReference type="InterPro" id="IPR016160">
    <property type="entry name" value="Ald_DH_CS_CYS"/>
</dbReference>
<dbReference type="CDD" id="cd07103">
    <property type="entry name" value="ALDH_F5_SSADH_GabD"/>
    <property type="match status" value="1"/>
</dbReference>
<dbReference type="InterPro" id="IPR015590">
    <property type="entry name" value="Aldehyde_DH_dom"/>
</dbReference>
<evidence type="ECO:0000259" key="3">
    <source>
        <dbReference type="Pfam" id="PF00171"/>
    </source>
</evidence>
<evidence type="ECO:0000256" key="2">
    <source>
        <dbReference type="ARBA" id="ARBA00023002"/>
    </source>
</evidence>
<dbReference type="Gene3D" id="3.40.309.10">
    <property type="entry name" value="Aldehyde Dehydrogenase, Chain A, domain 2"/>
    <property type="match status" value="1"/>
</dbReference>
<evidence type="ECO:0000313" key="5">
    <source>
        <dbReference type="Proteomes" id="UP000249166"/>
    </source>
</evidence>
<dbReference type="Gene3D" id="3.40.605.10">
    <property type="entry name" value="Aldehyde Dehydrogenase, Chain A, domain 1"/>
    <property type="match status" value="1"/>
</dbReference>
<evidence type="ECO:0000256" key="1">
    <source>
        <dbReference type="ARBA" id="ARBA00009986"/>
    </source>
</evidence>
<dbReference type="PROSITE" id="PS00070">
    <property type="entry name" value="ALDEHYDE_DEHYDR_CYS"/>
    <property type="match status" value="1"/>
</dbReference>
<comment type="caution">
    <text evidence="4">The sequence shown here is derived from an EMBL/GenBank/DDBJ whole genome shotgun (WGS) entry which is preliminary data.</text>
</comment>
<comment type="similarity">
    <text evidence="1">Belongs to the aldehyde dehydrogenase family.</text>
</comment>
<accession>A0A328HD71</accession>
<dbReference type="AlphaFoldDB" id="A0A328HD71"/>
<dbReference type="FunFam" id="3.40.309.10:FF:000009">
    <property type="entry name" value="Aldehyde dehydrogenase A"/>
    <property type="match status" value="1"/>
</dbReference>
<feature type="domain" description="Aldehyde dehydrogenase" evidence="3">
    <location>
        <begin position="29"/>
        <end position="488"/>
    </location>
</feature>
<dbReference type="InterPro" id="IPR050740">
    <property type="entry name" value="Aldehyde_DH_Superfamily"/>
</dbReference>
<dbReference type="PANTHER" id="PTHR43353:SF5">
    <property type="entry name" value="SUCCINATE-SEMIALDEHYDE DEHYDROGENASE, MITOCHONDRIAL"/>
    <property type="match status" value="1"/>
</dbReference>
<reference evidence="4 5" key="1">
    <citation type="submission" date="2018-04" db="EMBL/GenBank/DDBJ databases">
        <title>Bacteria isolated from cave deposits of Manipur.</title>
        <authorList>
            <person name="Sahoo D."/>
            <person name="Sarangthem I."/>
            <person name="Nandeibam J."/>
        </authorList>
    </citation>
    <scope>NUCLEOTIDE SEQUENCE [LARGE SCALE GENOMIC DNA]</scope>
    <source>
        <strain evidence="5">mrc11</strain>
    </source>
</reference>
<proteinExistence type="inferred from homology"/>
<organism evidence="4 5">
    <name type="scientific">Arthrobacter globiformis</name>
    <dbReference type="NCBI Taxonomy" id="1665"/>
    <lineage>
        <taxon>Bacteria</taxon>
        <taxon>Bacillati</taxon>
        <taxon>Actinomycetota</taxon>
        <taxon>Actinomycetes</taxon>
        <taxon>Micrococcales</taxon>
        <taxon>Micrococcaceae</taxon>
        <taxon>Arthrobacter</taxon>
    </lineage>
</organism>
<dbReference type="OrthoDB" id="6882680at2"/>
<dbReference type="GO" id="GO:0004777">
    <property type="term" value="F:succinate-semialdehyde dehydrogenase (NAD+) activity"/>
    <property type="evidence" value="ECO:0007669"/>
    <property type="project" value="TreeGrafter"/>
</dbReference>
<dbReference type="FunFam" id="3.40.605.10:FF:000007">
    <property type="entry name" value="NAD/NADP-dependent betaine aldehyde dehydrogenase"/>
    <property type="match status" value="1"/>
</dbReference>
<dbReference type="Pfam" id="PF00171">
    <property type="entry name" value="Aldedh"/>
    <property type="match status" value="1"/>
</dbReference>
<keyword evidence="2" id="KW-0560">Oxidoreductase</keyword>
<gene>
    <name evidence="4" type="ORF">DBZ45_14570</name>
</gene>
<evidence type="ECO:0000313" key="4">
    <source>
        <dbReference type="EMBL" id="RAM36538.1"/>
    </source>
</evidence>
<dbReference type="InterPro" id="IPR016162">
    <property type="entry name" value="Ald_DH_N"/>
</dbReference>
<name>A0A328HD71_ARTGO</name>
<dbReference type="EMBL" id="QLNP01000090">
    <property type="protein sequence ID" value="RAM36538.1"/>
    <property type="molecule type" value="Genomic_DNA"/>
</dbReference>
<dbReference type="InterPro" id="IPR016163">
    <property type="entry name" value="Ald_DH_C"/>
</dbReference>
<protein>
    <submittedName>
        <fullName evidence="4">NAD-dependent succinate-semialdehyde dehydrogenase</fullName>
    </submittedName>
</protein>
<dbReference type="GO" id="GO:0009450">
    <property type="term" value="P:gamma-aminobutyric acid catabolic process"/>
    <property type="evidence" value="ECO:0007669"/>
    <property type="project" value="TreeGrafter"/>
</dbReference>
<sequence>MVEIPSTTKLNADHGTFSIPTGLFLNGEWRPAQDGALIPVINPATGEEFAAVSDASLKDAADALDAASGAQETWGLTKPRVRAELLRKAFDAVIARTEDFAWTVATEMGKPLAEARGEVAYAAEFLRWFSEQVPSQTGNYGPAPDGDYRIITTYQPVGPSLLITPWNFPLAMGTRKVGAALAAGCTVIIKPASQTPLTMHLFVEVLRSVGIPDGVVNLVTTSRSGAQSSALMSDRRLRKVSFTGSTGVGTALLKQAADNVMASSMELGGNGPFLVLSDADVEAAAEGAVTAKFRNAGQACVAANRIIVHKDVLPAFRESFLKRVTELRIGAGTAAGTTVGPLIDAKQRDSVLNLLETAKGEGANVLAGGHAIEGEGFFMEPTVIDGVAPGSTIARAEIFGPVAVLYAAESDDDAIDMANDTEYGLVAYLYTQNLSKAMRAAERLETGMVGINRAIISEAASPFGGIKSSGLGREGGPTGIEEYQDMKYIALTL</sequence>
<dbReference type="Proteomes" id="UP000249166">
    <property type="component" value="Unassembled WGS sequence"/>
</dbReference>
<dbReference type="PANTHER" id="PTHR43353">
    <property type="entry name" value="SUCCINATE-SEMIALDEHYDE DEHYDROGENASE, MITOCHONDRIAL"/>
    <property type="match status" value="1"/>
</dbReference>
<dbReference type="SUPFAM" id="SSF53720">
    <property type="entry name" value="ALDH-like"/>
    <property type="match status" value="1"/>
</dbReference>